<accession>A0A4C1YTX7</accession>
<feature type="signal peptide" evidence="1">
    <location>
        <begin position="1"/>
        <end position="20"/>
    </location>
</feature>
<dbReference type="Proteomes" id="UP000299102">
    <property type="component" value="Unassembled WGS sequence"/>
</dbReference>
<protein>
    <submittedName>
        <fullName evidence="2">Uncharacterized protein</fullName>
    </submittedName>
</protein>
<evidence type="ECO:0000256" key="1">
    <source>
        <dbReference type="SAM" id="SignalP"/>
    </source>
</evidence>
<keyword evidence="1" id="KW-0732">Signal</keyword>
<evidence type="ECO:0000313" key="2">
    <source>
        <dbReference type="EMBL" id="GBP78334.1"/>
    </source>
</evidence>
<reference evidence="2 3" key="1">
    <citation type="journal article" date="2019" name="Commun. Biol.">
        <title>The bagworm genome reveals a unique fibroin gene that provides high tensile strength.</title>
        <authorList>
            <person name="Kono N."/>
            <person name="Nakamura H."/>
            <person name="Ohtoshi R."/>
            <person name="Tomita M."/>
            <person name="Numata K."/>
            <person name="Arakawa K."/>
        </authorList>
    </citation>
    <scope>NUCLEOTIDE SEQUENCE [LARGE SCALE GENOMIC DNA]</scope>
</reference>
<comment type="caution">
    <text evidence="2">The sequence shown here is derived from an EMBL/GenBank/DDBJ whole genome shotgun (WGS) entry which is preliminary data.</text>
</comment>
<keyword evidence="3" id="KW-1185">Reference proteome</keyword>
<evidence type="ECO:0000313" key="3">
    <source>
        <dbReference type="Proteomes" id="UP000299102"/>
    </source>
</evidence>
<dbReference type="EMBL" id="BGZK01001366">
    <property type="protein sequence ID" value="GBP78334.1"/>
    <property type="molecule type" value="Genomic_DNA"/>
</dbReference>
<name>A0A4C1YTX7_EUMVA</name>
<sequence length="107" mass="12195">MARLGRPALLILLLLSNETARSPPAGRSPRADIFYLFMGFRNPEIQKRRDVFDITIAFGCYGAVWNRLFVCATVKLLRTVNARVWSALTTKSELRPTDGPRSKMLRR</sequence>
<organism evidence="2 3">
    <name type="scientific">Eumeta variegata</name>
    <name type="common">Bagworm moth</name>
    <name type="synonym">Eumeta japonica</name>
    <dbReference type="NCBI Taxonomy" id="151549"/>
    <lineage>
        <taxon>Eukaryota</taxon>
        <taxon>Metazoa</taxon>
        <taxon>Ecdysozoa</taxon>
        <taxon>Arthropoda</taxon>
        <taxon>Hexapoda</taxon>
        <taxon>Insecta</taxon>
        <taxon>Pterygota</taxon>
        <taxon>Neoptera</taxon>
        <taxon>Endopterygota</taxon>
        <taxon>Lepidoptera</taxon>
        <taxon>Glossata</taxon>
        <taxon>Ditrysia</taxon>
        <taxon>Tineoidea</taxon>
        <taxon>Psychidae</taxon>
        <taxon>Oiketicinae</taxon>
        <taxon>Eumeta</taxon>
    </lineage>
</organism>
<feature type="chain" id="PRO_5020024837" evidence="1">
    <location>
        <begin position="21"/>
        <end position="107"/>
    </location>
</feature>
<gene>
    <name evidence="2" type="ORF">EVAR_9340_1</name>
</gene>
<proteinExistence type="predicted"/>
<dbReference type="AlphaFoldDB" id="A0A4C1YTX7"/>